<feature type="region of interest" description="Disordered" evidence="1">
    <location>
        <begin position="138"/>
        <end position="164"/>
    </location>
</feature>
<evidence type="ECO:0000256" key="1">
    <source>
        <dbReference type="SAM" id="MobiDB-lite"/>
    </source>
</evidence>
<evidence type="ECO:0000313" key="3">
    <source>
        <dbReference type="Proteomes" id="UP000244722"/>
    </source>
</evidence>
<protein>
    <submittedName>
        <fullName evidence="2">Uncharacterized protein</fullName>
    </submittedName>
</protein>
<dbReference type="InterPro" id="IPR011011">
    <property type="entry name" value="Znf_FYVE_PHD"/>
</dbReference>
<proteinExistence type="predicted"/>
<dbReference type="OrthoDB" id="5396104at2759"/>
<feature type="region of interest" description="Disordered" evidence="1">
    <location>
        <begin position="1"/>
        <end position="33"/>
    </location>
</feature>
<reference evidence="2 3" key="1">
    <citation type="submission" date="2017-04" db="EMBL/GenBank/DDBJ databases">
        <title>Draft genome sequence of Tuber borchii Vittad., a whitish edible truffle.</title>
        <authorList>
            <consortium name="DOE Joint Genome Institute"/>
            <person name="Murat C."/>
            <person name="Kuo A."/>
            <person name="Barry K.W."/>
            <person name="Clum A."/>
            <person name="Dockter R.B."/>
            <person name="Fauchery L."/>
            <person name="Iotti M."/>
            <person name="Kohler A."/>
            <person name="Labutti K."/>
            <person name="Lindquist E.A."/>
            <person name="Lipzen A."/>
            <person name="Ohm R.A."/>
            <person name="Wang M."/>
            <person name="Grigoriev I.V."/>
            <person name="Zambonelli A."/>
            <person name="Martin F.M."/>
        </authorList>
    </citation>
    <scope>NUCLEOTIDE SEQUENCE [LARGE SCALE GENOMIC DNA]</scope>
    <source>
        <strain evidence="2 3">Tbo3840</strain>
    </source>
</reference>
<dbReference type="SUPFAM" id="SSF57903">
    <property type="entry name" value="FYVE/PHD zinc finger"/>
    <property type="match status" value="1"/>
</dbReference>
<feature type="region of interest" description="Disordered" evidence="1">
    <location>
        <begin position="198"/>
        <end position="225"/>
    </location>
</feature>
<gene>
    <name evidence="2" type="ORF">B9Z19DRAFT_1069588</name>
</gene>
<organism evidence="2 3">
    <name type="scientific">Tuber borchii</name>
    <name type="common">White truffle</name>
    <dbReference type="NCBI Taxonomy" id="42251"/>
    <lineage>
        <taxon>Eukaryota</taxon>
        <taxon>Fungi</taxon>
        <taxon>Dikarya</taxon>
        <taxon>Ascomycota</taxon>
        <taxon>Pezizomycotina</taxon>
        <taxon>Pezizomycetes</taxon>
        <taxon>Pezizales</taxon>
        <taxon>Tuberaceae</taxon>
        <taxon>Tuber</taxon>
    </lineage>
</organism>
<dbReference type="EMBL" id="NESQ01000486">
    <property type="protein sequence ID" value="PUU72672.1"/>
    <property type="molecule type" value="Genomic_DNA"/>
</dbReference>
<keyword evidence="3" id="KW-1185">Reference proteome</keyword>
<sequence>MQATSSDPPETSSSPPFFPAPTPPSPLLPSSPLPSILRRTHPFSTSLPPPAPSHSVWQCCSCRQVYRFSAARNRCLHCSHRFCKRCPDEHDHDGWKVYIKFWTSITPSLRKPTGSPEEDGWGNEAMFWEPLQNAAATGDIDEEASSTSSEPPESPIEEREESGWASDWLFERDDAVDIGMQVKLAPMAPYLLQRRYSHPSTEQCPRPTTPLQVLMEKESRSPSLSTDIVGMGEEGVLDDAPGGAFIATFEELS</sequence>
<feature type="compositionally biased region" description="Low complexity" evidence="1">
    <location>
        <begin position="1"/>
        <end position="15"/>
    </location>
</feature>
<dbReference type="Proteomes" id="UP000244722">
    <property type="component" value="Unassembled WGS sequence"/>
</dbReference>
<feature type="compositionally biased region" description="Pro residues" evidence="1">
    <location>
        <begin position="16"/>
        <end position="32"/>
    </location>
</feature>
<name>A0A2T6ZAZ8_TUBBO</name>
<dbReference type="AlphaFoldDB" id="A0A2T6ZAZ8"/>
<evidence type="ECO:0000313" key="2">
    <source>
        <dbReference type="EMBL" id="PUU72672.1"/>
    </source>
</evidence>
<comment type="caution">
    <text evidence="2">The sequence shown here is derived from an EMBL/GenBank/DDBJ whole genome shotgun (WGS) entry which is preliminary data.</text>
</comment>
<accession>A0A2T6ZAZ8</accession>
<dbReference type="STRING" id="42251.A0A2T6ZAZ8"/>